<keyword evidence="3" id="KW-1185">Reference proteome</keyword>
<dbReference type="Proteomes" id="UP000291613">
    <property type="component" value="Unassembled WGS sequence"/>
</dbReference>
<evidence type="ECO:0000256" key="1">
    <source>
        <dbReference type="SAM" id="MobiDB-lite"/>
    </source>
</evidence>
<protein>
    <submittedName>
        <fullName evidence="2">Uncharacterized protein</fullName>
    </submittedName>
</protein>
<proteinExistence type="predicted"/>
<feature type="region of interest" description="Disordered" evidence="1">
    <location>
        <begin position="1"/>
        <end position="59"/>
    </location>
</feature>
<organism evidence="2 3">
    <name type="scientific">Hansschlegelia quercus</name>
    <dbReference type="NCBI Taxonomy" id="2528245"/>
    <lineage>
        <taxon>Bacteria</taxon>
        <taxon>Pseudomonadati</taxon>
        <taxon>Pseudomonadota</taxon>
        <taxon>Alphaproteobacteria</taxon>
        <taxon>Hyphomicrobiales</taxon>
        <taxon>Methylopilaceae</taxon>
        <taxon>Hansschlegelia</taxon>
    </lineage>
</organism>
<evidence type="ECO:0000313" key="3">
    <source>
        <dbReference type="Proteomes" id="UP000291613"/>
    </source>
</evidence>
<dbReference type="EMBL" id="SIUB01000011">
    <property type="protein sequence ID" value="TBN47283.1"/>
    <property type="molecule type" value="Genomic_DNA"/>
</dbReference>
<reference evidence="2 3" key="1">
    <citation type="submission" date="2019-02" db="EMBL/GenBank/DDBJ databases">
        <title>Hansschlegelia quercus sp. nov., a novel methylotrophic bacterium from buds of oak (Quercus robur L.).</title>
        <authorList>
            <person name="Agafonova N.V."/>
            <person name="Kaparullina E.N."/>
            <person name="Grouzdev D.S."/>
            <person name="Doronina N.V."/>
        </authorList>
    </citation>
    <scope>NUCLEOTIDE SEQUENCE [LARGE SCALE GENOMIC DNA]</scope>
    <source>
        <strain evidence="2 3">Dub</strain>
    </source>
</reference>
<name>A0A4Q9G958_9HYPH</name>
<dbReference type="AlphaFoldDB" id="A0A4Q9G958"/>
<accession>A0A4Q9G958</accession>
<comment type="caution">
    <text evidence="2">The sequence shown here is derived from an EMBL/GenBank/DDBJ whole genome shotgun (WGS) entry which is preliminary data.</text>
</comment>
<evidence type="ECO:0000313" key="2">
    <source>
        <dbReference type="EMBL" id="TBN47283.1"/>
    </source>
</evidence>
<sequence>MGGSGRGLPPSSLEPYAWSRNIERHPGRSGGAVQSRDRARNEAPCPDDDPGSAAAPPFGMTANGPAYFARFAAVRISSALS</sequence>
<gene>
    <name evidence="2" type="ORF">EYR15_16205</name>
</gene>